<reference evidence="2" key="1">
    <citation type="journal article" date="2023" name="Front. Plant Sci.">
        <title>Chromosomal-level genome assembly of Melastoma candidum provides insights into trichome evolution.</title>
        <authorList>
            <person name="Zhong Y."/>
            <person name="Wu W."/>
            <person name="Sun C."/>
            <person name="Zou P."/>
            <person name="Liu Y."/>
            <person name="Dai S."/>
            <person name="Zhou R."/>
        </authorList>
    </citation>
    <scope>NUCLEOTIDE SEQUENCE [LARGE SCALE GENOMIC DNA]</scope>
</reference>
<comment type="caution">
    <text evidence="1">The sequence shown here is derived from an EMBL/GenBank/DDBJ whole genome shotgun (WGS) entry which is preliminary data.</text>
</comment>
<evidence type="ECO:0000313" key="1">
    <source>
        <dbReference type="EMBL" id="KAI4338934.1"/>
    </source>
</evidence>
<sequence>MGIAKLTCLLALIVLIMAASAPEAESAVTCNLVTASVAPCLGYLRAGGRVSPACCGGIRTLVRAARTTRDRQTACRCLKSASRLIKGLNLGRASSLSGRCHVRIPYRISPSVDCRRVG</sequence>
<evidence type="ECO:0000313" key="2">
    <source>
        <dbReference type="Proteomes" id="UP001057402"/>
    </source>
</evidence>
<accession>A0ACB9NU47</accession>
<gene>
    <name evidence="1" type="ORF">MLD38_023938</name>
</gene>
<dbReference type="EMBL" id="CM042886">
    <property type="protein sequence ID" value="KAI4338934.1"/>
    <property type="molecule type" value="Genomic_DNA"/>
</dbReference>
<keyword evidence="2" id="KW-1185">Reference proteome</keyword>
<name>A0ACB9NU47_9MYRT</name>
<organism evidence="1 2">
    <name type="scientific">Melastoma candidum</name>
    <dbReference type="NCBI Taxonomy" id="119954"/>
    <lineage>
        <taxon>Eukaryota</taxon>
        <taxon>Viridiplantae</taxon>
        <taxon>Streptophyta</taxon>
        <taxon>Embryophyta</taxon>
        <taxon>Tracheophyta</taxon>
        <taxon>Spermatophyta</taxon>
        <taxon>Magnoliopsida</taxon>
        <taxon>eudicotyledons</taxon>
        <taxon>Gunneridae</taxon>
        <taxon>Pentapetalae</taxon>
        <taxon>rosids</taxon>
        <taxon>malvids</taxon>
        <taxon>Myrtales</taxon>
        <taxon>Melastomataceae</taxon>
        <taxon>Melastomatoideae</taxon>
        <taxon>Melastomateae</taxon>
        <taxon>Melastoma</taxon>
    </lineage>
</organism>
<dbReference type="Proteomes" id="UP001057402">
    <property type="component" value="Chromosome 7"/>
</dbReference>
<proteinExistence type="predicted"/>
<protein>
    <submittedName>
        <fullName evidence="1">Uncharacterized protein</fullName>
    </submittedName>
</protein>